<evidence type="ECO:0000256" key="8">
    <source>
        <dbReference type="ARBA" id="ARBA00022643"/>
    </source>
</evidence>
<dbReference type="SUPFAM" id="SSF55785">
    <property type="entry name" value="PYP-like sensor domain (PAS domain)"/>
    <property type="match status" value="2"/>
</dbReference>
<dbReference type="Pfam" id="PF08447">
    <property type="entry name" value="PAS_3"/>
    <property type="match status" value="2"/>
</dbReference>
<evidence type="ECO:0000313" key="21">
    <source>
        <dbReference type="Proteomes" id="UP000251558"/>
    </source>
</evidence>
<dbReference type="Pfam" id="PF07536">
    <property type="entry name" value="HWE_HK"/>
    <property type="match status" value="1"/>
</dbReference>
<reference evidence="20 21" key="1">
    <citation type="submission" date="2018-07" db="EMBL/GenBank/DDBJ databases">
        <title>Diversity of Mesorhizobium strains in Brazil.</title>
        <authorList>
            <person name="Helene L.C.F."/>
            <person name="Dall'Agnol R."/>
            <person name="Delamuta J.R.M."/>
            <person name="Hungria M."/>
        </authorList>
    </citation>
    <scope>NUCLEOTIDE SEQUENCE [LARGE SCALE GENOMIC DNA]</scope>
    <source>
        <strain evidence="20 21">AC99b</strain>
    </source>
</reference>
<dbReference type="PANTHER" id="PTHR41523">
    <property type="entry name" value="TWO-COMPONENT SYSTEM SENSOR PROTEIN"/>
    <property type="match status" value="1"/>
</dbReference>
<keyword evidence="8" id="KW-0288">FMN</keyword>
<feature type="domain" description="PAS" evidence="18">
    <location>
        <begin position="117"/>
        <end position="187"/>
    </location>
</feature>
<evidence type="ECO:0000256" key="2">
    <source>
        <dbReference type="ARBA" id="ARBA00012438"/>
    </source>
</evidence>
<dbReference type="GO" id="GO:0009881">
    <property type="term" value="F:photoreceptor activity"/>
    <property type="evidence" value="ECO:0007669"/>
    <property type="project" value="UniProtKB-KW"/>
</dbReference>
<dbReference type="InterPro" id="IPR035965">
    <property type="entry name" value="PAS-like_dom_sf"/>
</dbReference>
<gene>
    <name evidence="20" type="ORF">DPM33_01020</name>
</gene>
<dbReference type="CDD" id="cd00130">
    <property type="entry name" value="PAS"/>
    <property type="match status" value="1"/>
</dbReference>
<dbReference type="InterPro" id="IPR013655">
    <property type="entry name" value="PAS_fold_3"/>
</dbReference>
<keyword evidence="17" id="KW-0472">Membrane</keyword>
<evidence type="ECO:0000256" key="7">
    <source>
        <dbReference type="ARBA" id="ARBA00022630"/>
    </source>
</evidence>
<organism evidence="20 21">
    <name type="scientific">Mesorhizobium hawassense</name>
    <dbReference type="NCBI Taxonomy" id="1209954"/>
    <lineage>
        <taxon>Bacteria</taxon>
        <taxon>Pseudomonadati</taxon>
        <taxon>Pseudomonadota</taxon>
        <taxon>Alphaproteobacteria</taxon>
        <taxon>Hyphomicrobiales</taxon>
        <taxon>Phyllobacteriaceae</taxon>
        <taxon>Mesorhizobium</taxon>
    </lineage>
</organism>
<evidence type="ECO:0000256" key="4">
    <source>
        <dbReference type="ARBA" id="ARBA00022543"/>
    </source>
</evidence>
<evidence type="ECO:0000256" key="9">
    <source>
        <dbReference type="ARBA" id="ARBA00022679"/>
    </source>
</evidence>
<dbReference type="GO" id="GO:0004673">
    <property type="term" value="F:protein histidine kinase activity"/>
    <property type="evidence" value="ECO:0007669"/>
    <property type="project" value="UniProtKB-EC"/>
</dbReference>
<feature type="domain" description="PAC" evidence="19">
    <location>
        <begin position="316"/>
        <end position="366"/>
    </location>
</feature>
<evidence type="ECO:0000313" key="20">
    <source>
        <dbReference type="EMBL" id="RAZ92517.1"/>
    </source>
</evidence>
<dbReference type="NCBIfam" id="TIGR00229">
    <property type="entry name" value="sensory_box"/>
    <property type="match status" value="1"/>
</dbReference>
<sequence>MLSRTHVASTAVLIAALLFEAVVSRTGAFEPALLSFVPAIAVIAFLESRWIAVAATLVMAVASIGAVKAAGGNVQSDDWTRAILLLLSGGMIAFLFDRSRQSLRAALDLKLAAVEATESRYRRAFERAAMGFATADTNGELLRLNSRFCTLLGYSEDDLVGRRMDGLVHQDDRDRFRKSLAELRAEAPSLGAELRLVRKDNSIVWVRLTLSLSTPETAPSDSLFVVVDDISERRSAREALIAQKEWLDLALSAGRLGTWRIEYGQKVISGSSQFWDILGLPPAAFRSLADLSSIIHPADWNALASPPREAQPGANYDVEIRIKRPDGQIRWVALRGREESQNGRNQRIGIAADLTERRQTTLLRAAVRKQERLMLVQRHRFSNLFPVITAIVKMLNAPEGDLVKFKETLVERIRALEATHLLLSNSSDGSSTMRDLILQELRPFSGAGKTSMNGPEIKISGGAAESFAMMVHELTTNSIKHGVLGDAQGKLEVRWALGSDGADDGIVFEWIETGRPRSANIKRKGFGSIVLGTDGSPLVGHSSHMELRDDGLRYSLRLSSKEVRA</sequence>
<dbReference type="SMART" id="SM00091">
    <property type="entry name" value="PAS"/>
    <property type="match status" value="2"/>
</dbReference>
<evidence type="ECO:0000259" key="18">
    <source>
        <dbReference type="PROSITE" id="PS50112"/>
    </source>
</evidence>
<dbReference type="InterPro" id="IPR000700">
    <property type="entry name" value="PAS-assoc_C"/>
</dbReference>
<keyword evidence="16" id="KW-0675">Receptor</keyword>
<evidence type="ECO:0000256" key="17">
    <source>
        <dbReference type="SAM" id="Phobius"/>
    </source>
</evidence>
<dbReference type="Gene3D" id="2.10.70.100">
    <property type="match status" value="1"/>
</dbReference>
<dbReference type="Gene3D" id="3.30.450.20">
    <property type="entry name" value="PAS domain"/>
    <property type="match status" value="2"/>
</dbReference>
<feature type="transmembrane region" description="Helical" evidence="17">
    <location>
        <begin position="79"/>
        <end position="96"/>
    </location>
</feature>
<keyword evidence="14" id="KW-0157">Chromophore</keyword>
<keyword evidence="12" id="KW-0418">Kinase</keyword>
<dbReference type="GO" id="GO:0005524">
    <property type="term" value="F:ATP binding"/>
    <property type="evidence" value="ECO:0007669"/>
    <property type="project" value="UniProtKB-KW"/>
</dbReference>
<dbReference type="OrthoDB" id="341208at2"/>
<dbReference type="SMART" id="SM00911">
    <property type="entry name" value="HWE_HK"/>
    <property type="match status" value="1"/>
</dbReference>
<keyword evidence="13" id="KW-0067">ATP-binding</keyword>
<keyword evidence="6" id="KW-0716">Sensory transduction</keyword>
<evidence type="ECO:0000256" key="10">
    <source>
        <dbReference type="ARBA" id="ARBA00022737"/>
    </source>
</evidence>
<evidence type="ECO:0000256" key="15">
    <source>
        <dbReference type="ARBA" id="ARBA00023026"/>
    </source>
</evidence>
<dbReference type="InterPro" id="IPR001610">
    <property type="entry name" value="PAC"/>
</dbReference>
<dbReference type="EMBL" id="QMBP01000001">
    <property type="protein sequence ID" value="RAZ92517.1"/>
    <property type="molecule type" value="Genomic_DNA"/>
</dbReference>
<keyword evidence="5" id="KW-0597">Phosphoprotein</keyword>
<evidence type="ECO:0000259" key="19">
    <source>
        <dbReference type="PROSITE" id="PS50113"/>
    </source>
</evidence>
<evidence type="ECO:0000256" key="3">
    <source>
        <dbReference type="ARBA" id="ARBA00021740"/>
    </source>
</evidence>
<keyword evidence="21" id="KW-1185">Reference proteome</keyword>
<evidence type="ECO:0000256" key="12">
    <source>
        <dbReference type="ARBA" id="ARBA00022777"/>
    </source>
</evidence>
<proteinExistence type="predicted"/>
<feature type="transmembrane region" description="Helical" evidence="17">
    <location>
        <begin position="48"/>
        <end position="67"/>
    </location>
</feature>
<comment type="caution">
    <text evidence="20">The sequence shown here is derived from an EMBL/GenBank/DDBJ whole genome shotgun (WGS) entry which is preliminary data.</text>
</comment>
<dbReference type="PROSITE" id="PS50113">
    <property type="entry name" value="PAC"/>
    <property type="match status" value="2"/>
</dbReference>
<evidence type="ECO:0000256" key="5">
    <source>
        <dbReference type="ARBA" id="ARBA00022553"/>
    </source>
</evidence>
<dbReference type="AlphaFoldDB" id="A0A330I662"/>
<keyword evidence="10" id="KW-0677">Repeat</keyword>
<dbReference type="Gene3D" id="3.30.565.10">
    <property type="entry name" value="Histidine kinase-like ATPase, C-terminal domain"/>
    <property type="match status" value="1"/>
</dbReference>
<dbReference type="PANTHER" id="PTHR41523:SF8">
    <property type="entry name" value="ETHYLENE RESPONSE SENSOR PROTEIN"/>
    <property type="match status" value="1"/>
</dbReference>
<keyword evidence="4" id="KW-0600">Photoreceptor protein</keyword>
<keyword evidence="15" id="KW-0843">Virulence</keyword>
<protein>
    <recommendedName>
        <fullName evidence="3">Blue-light-activated histidine kinase</fullName>
        <ecNumber evidence="2">2.7.13.3</ecNumber>
    </recommendedName>
</protein>
<dbReference type="InterPro" id="IPR011102">
    <property type="entry name" value="Sig_transdc_His_kinase_HWE"/>
</dbReference>
<dbReference type="InterPro" id="IPR036890">
    <property type="entry name" value="HATPase_C_sf"/>
</dbReference>
<keyword evidence="17" id="KW-1133">Transmembrane helix</keyword>
<accession>A0A330I662</accession>
<name>A0A330I662_9HYPH</name>
<keyword evidence="7" id="KW-0285">Flavoprotein</keyword>
<dbReference type="SMART" id="SM00086">
    <property type="entry name" value="PAC"/>
    <property type="match status" value="2"/>
</dbReference>
<dbReference type="PROSITE" id="PS50112">
    <property type="entry name" value="PAS"/>
    <property type="match status" value="1"/>
</dbReference>
<evidence type="ECO:0000256" key="11">
    <source>
        <dbReference type="ARBA" id="ARBA00022741"/>
    </source>
</evidence>
<dbReference type="Proteomes" id="UP000251558">
    <property type="component" value="Unassembled WGS sequence"/>
</dbReference>
<feature type="domain" description="PAC" evidence="19">
    <location>
        <begin position="190"/>
        <end position="242"/>
    </location>
</feature>
<keyword evidence="17" id="KW-0812">Transmembrane</keyword>
<evidence type="ECO:0000256" key="14">
    <source>
        <dbReference type="ARBA" id="ARBA00022991"/>
    </source>
</evidence>
<evidence type="ECO:0000256" key="6">
    <source>
        <dbReference type="ARBA" id="ARBA00022606"/>
    </source>
</evidence>
<keyword evidence="11" id="KW-0547">Nucleotide-binding</keyword>
<dbReference type="InterPro" id="IPR000014">
    <property type="entry name" value="PAS"/>
</dbReference>
<comment type="catalytic activity">
    <reaction evidence="1">
        <text>ATP + protein L-histidine = ADP + protein N-phospho-L-histidine.</text>
        <dbReference type="EC" id="2.7.13.3"/>
    </reaction>
</comment>
<evidence type="ECO:0000256" key="13">
    <source>
        <dbReference type="ARBA" id="ARBA00022840"/>
    </source>
</evidence>
<evidence type="ECO:0000256" key="16">
    <source>
        <dbReference type="ARBA" id="ARBA00023170"/>
    </source>
</evidence>
<evidence type="ECO:0000256" key="1">
    <source>
        <dbReference type="ARBA" id="ARBA00000085"/>
    </source>
</evidence>
<dbReference type="EC" id="2.7.13.3" evidence="2"/>
<keyword evidence="9" id="KW-0808">Transferase</keyword>